<organism evidence="9 10">
    <name type="scientific">Clonostachys solani</name>
    <dbReference type="NCBI Taxonomy" id="160281"/>
    <lineage>
        <taxon>Eukaryota</taxon>
        <taxon>Fungi</taxon>
        <taxon>Dikarya</taxon>
        <taxon>Ascomycota</taxon>
        <taxon>Pezizomycotina</taxon>
        <taxon>Sordariomycetes</taxon>
        <taxon>Hypocreomycetidae</taxon>
        <taxon>Hypocreales</taxon>
        <taxon>Bionectriaceae</taxon>
        <taxon>Clonostachys</taxon>
    </lineage>
</organism>
<dbReference type="GO" id="GO:0006351">
    <property type="term" value="P:DNA-templated transcription"/>
    <property type="evidence" value="ECO:0007669"/>
    <property type="project" value="InterPro"/>
</dbReference>
<evidence type="ECO:0000256" key="2">
    <source>
        <dbReference type="ARBA" id="ARBA00022723"/>
    </source>
</evidence>
<dbReference type="PANTHER" id="PTHR47540:SF6">
    <property type="entry name" value="ZN(II)2CYS6 TRANSCRIPTION FACTOR (EUROFUNG)"/>
    <property type="match status" value="1"/>
</dbReference>
<accession>A0A9P0E8K5</accession>
<dbReference type="SUPFAM" id="SSF57701">
    <property type="entry name" value="Zn2/Cys6 DNA-binding domain"/>
    <property type="match status" value="1"/>
</dbReference>
<comment type="subcellular location">
    <subcellularLocation>
        <location evidence="1">Nucleus</location>
    </subcellularLocation>
</comment>
<dbReference type="GO" id="GO:0008270">
    <property type="term" value="F:zinc ion binding"/>
    <property type="evidence" value="ECO:0007669"/>
    <property type="project" value="InterPro"/>
</dbReference>
<dbReference type="GO" id="GO:0005634">
    <property type="term" value="C:nucleus"/>
    <property type="evidence" value="ECO:0007669"/>
    <property type="project" value="UniProtKB-SubCell"/>
</dbReference>
<dbReference type="AlphaFoldDB" id="A0A9P0E8K5"/>
<comment type="caution">
    <text evidence="9">The sequence shown here is derived from an EMBL/GenBank/DDBJ whole genome shotgun (WGS) entry which is preliminary data.</text>
</comment>
<gene>
    <name evidence="9" type="ORF">CSOL1703_00012921</name>
</gene>
<feature type="compositionally biased region" description="Polar residues" evidence="7">
    <location>
        <begin position="130"/>
        <end position="148"/>
    </location>
</feature>
<dbReference type="InterPro" id="IPR036864">
    <property type="entry name" value="Zn2-C6_fun-type_DNA-bd_sf"/>
</dbReference>
<reference evidence="9" key="1">
    <citation type="submission" date="2021-10" db="EMBL/GenBank/DDBJ databases">
        <authorList>
            <person name="Piombo E."/>
        </authorList>
    </citation>
    <scope>NUCLEOTIDE SEQUENCE</scope>
</reference>
<dbReference type="GO" id="GO:0045944">
    <property type="term" value="P:positive regulation of transcription by RNA polymerase II"/>
    <property type="evidence" value="ECO:0007669"/>
    <property type="project" value="TreeGrafter"/>
</dbReference>
<feature type="domain" description="Zn(2)-C6 fungal-type" evidence="8">
    <location>
        <begin position="10"/>
        <end position="39"/>
    </location>
</feature>
<dbReference type="GO" id="GO:0000981">
    <property type="term" value="F:DNA-binding transcription factor activity, RNA polymerase II-specific"/>
    <property type="evidence" value="ECO:0007669"/>
    <property type="project" value="InterPro"/>
</dbReference>
<sequence length="658" mass="73479">MQRRRRNTPACYDCHRQKVKCSGGQPCRRCSARQKICTYPAQQDTIIPVPASYLQHIDHSLNELTDAIRASGINIGTIYSQQSRGSHDGGPQHSNSRQTHTAVDKIINNSTTEAFLLKFREAVGSAHCPNDSSSPRTDQSTPSAQESPQLRMRLARSFSDKNLRLPPYSHATQLMARAEDEFGDYHTFLRKTFLKRFHATYSGHHSEVNDRNWLCRLSIVLALAECNTTSRQPVKLTVDGEFTEASPAARQAASEGTTTTLSTAIQLFEQGLQLLMVDHEEPTIDDVEALNLVSHCCYVLNRRKSAYSFAGQSIRLAHCLGLDQPPTMASLSNLEIEHRKRVWWSAFCVDRAISTELGLHPAYSGASPCIDYPCSDSLTKEEREEFYDADLLTAQVKLCEIKLSVADTVSQLKAKDIARPYEILAHCLQQLDRCGREMPEKVFSGSGPVQEHRISSSIALRFHQCYILLLRPILLYEFSFMLHQASVTALSDELCTVNNICLHAARSNANIILELAQSGRLVTYGYWDSAHLFSSLVVLAIARSIFSKQPNAFQCTADDMSHDKTTYQKVRQVLVYMARSGNMASKNHLSMLEEVENDGAVLLDVPAMARNDGSTTVPEPAAEAPEVELGFEDWPSLLGMEDPTSSPRRNQVVRKLIL</sequence>
<dbReference type="CDD" id="cd12148">
    <property type="entry name" value="fungal_TF_MHR"/>
    <property type="match status" value="1"/>
</dbReference>
<dbReference type="InterPro" id="IPR007219">
    <property type="entry name" value="XnlR_reg_dom"/>
</dbReference>
<dbReference type="Proteomes" id="UP000775872">
    <property type="component" value="Unassembled WGS sequence"/>
</dbReference>
<dbReference type="GO" id="GO:0043565">
    <property type="term" value="F:sequence-specific DNA binding"/>
    <property type="evidence" value="ECO:0007669"/>
    <property type="project" value="TreeGrafter"/>
</dbReference>
<dbReference type="PROSITE" id="PS50048">
    <property type="entry name" value="ZN2_CY6_FUNGAL_2"/>
    <property type="match status" value="1"/>
</dbReference>
<evidence type="ECO:0000256" key="7">
    <source>
        <dbReference type="SAM" id="MobiDB-lite"/>
    </source>
</evidence>
<dbReference type="Gene3D" id="4.10.240.10">
    <property type="entry name" value="Zn(2)-C6 fungal-type DNA-binding domain"/>
    <property type="match status" value="1"/>
</dbReference>
<name>A0A9P0E8K5_9HYPO</name>
<keyword evidence="5" id="KW-0804">Transcription</keyword>
<dbReference type="SMART" id="SM00906">
    <property type="entry name" value="Fungal_trans"/>
    <property type="match status" value="1"/>
</dbReference>
<keyword evidence="2" id="KW-0479">Metal-binding</keyword>
<evidence type="ECO:0000313" key="9">
    <source>
        <dbReference type="EMBL" id="CAH0046686.1"/>
    </source>
</evidence>
<keyword evidence="3" id="KW-0805">Transcription regulation</keyword>
<feature type="region of interest" description="Disordered" evidence="7">
    <location>
        <begin position="126"/>
        <end position="150"/>
    </location>
</feature>
<evidence type="ECO:0000313" key="10">
    <source>
        <dbReference type="Proteomes" id="UP000775872"/>
    </source>
</evidence>
<evidence type="ECO:0000259" key="8">
    <source>
        <dbReference type="PROSITE" id="PS50048"/>
    </source>
</evidence>
<dbReference type="Pfam" id="PF00172">
    <property type="entry name" value="Zn_clus"/>
    <property type="match status" value="1"/>
</dbReference>
<dbReference type="Pfam" id="PF04082">
    <property type="entry name" value="Fungal_trans"/>
    <property type="match status" value="1"/>
</dbReference>
<dbReference type="PROSITE" id="PS00463">
    <property type="entry name" value="ZN2_CY6_FUNGAL_1"/>
    <property type="match status" value="1"/>
</dbReference>
<evidence type="ECO:0000256" key="1">
    <source>
        <dbReference type="ARBA" id="ARBA00004123"/>
    </source>
</evidence>
<keyword evidence="6" id="KW-0539">Nucleus</keyword>
<feature type="region of interest" description="Disordered" evidence="7">
    <location>
        <begin position="80"/>
        <end position="99"/>
    </location>
</feature>
<dbReference type="EMBL" id="CABFOC020000015">
    <property type="protein sequence ID" value="CAH0046686.1"/>
    <property type="molecule type" value="Genomic_DNA"/>
</dbReference>
<keyword evidence="4" id="KW-0238">DNA-binding</keyword>
<protein>
    <recommendedName>
        <fullName evidence="8">Zn(2)-C6 fungal-type domain-containing protein</fullName>
    </recommendedName>
</protein>
<dbReference type="SMART" id="SM00066">
    <property type="entry name" value="GAL4"/>
    <property type="match status" value="1"/>
</dbReference>
<proteinExistence type="predicted"/>
<evidence type="ECO:0000256" key="5">
    <source>
        <dbReference type="ARBA" id="ARBA00023163"/>
    </source>
</evidence>
<dbReference type="OrthoDB" id="3266505at2759"/>
<keyword evidence="10" id="KW-1185">Reference proteome</keyword>
<dbReference type="InterPro" id="IPR001138">
    <property type="entry name" value="Zn2Cys6_DnaBD"/>
</dbReference>
<evidence type="ECO:0000256" key="3">
    <source>
        <dbReference type="ARBA" id="ARBA00023015"/>
    </source>
</evidence>
<dbReference type="PANTHER" id="PTHR47540">
    <property type="entry name" value="THIAMINE REPRESSIBLE GENES REGULATORY PROTEIN THI5"/>
    <property type="match status" value="1"/>
</dbReference>
<dbReference type="InterPro" id="IPR051711">
    <property type="entry name" value="Stress_Response_Reg"/>
</dbReference>
<evidence type="ECO:0000256" key="6">
    <source>
        <dbReference type="ARBA" id="ARBA00023242"/>
    </source>
</evidence>
<dbReference type="CDD" id="cd00067">
    <property type="entry name" value="GAL4"/>
    <property type="match status" value="1"/>
</dbReference>
<evidence type="ECO:0000256" key="4">
    <source>
        <dbReference type="ARBA" id="ARBA00023125"/>
    </source>
</evidence>